<dbReference type="PANTHER" id="PTHR47756:SF2">
    <property type="entry name" value="BLL6612 PROTEIN"/>
    <property type="match status" value="1"/>
</dbReference>
<dbReference type="InterPro" id="IPR013325">
    <property type="entry name" value="RNA_pol_sigma_r2"/>
</dbReference>
<dbReference type="InterPro" id="IPR046531">
    <property type="entry name" value="DUF6596"/>
</dbReference>
<dbReference type="InterPro" id="IPR036388">
    <property type="entry name" value="WH-like_DNA-bd_sf"/>
</dbReference>
<dbReference type="Proteomes" id="UP000635245">
    <property type="component" value="Unassembled WGS sequence"/>
</dbReference>
<dbReference type="GO" id="GO:0003677">
    <property type="term" value="F:DNA binding"/>
    <property type="evidence" value="ECO:0007669"/>
    <property type="project" value="InterPro"/>
</dbReference>
<feature type="domain" description="RNA polymerase sigma-70 region 2" evidence="5">
    <location>
        <begin position="20"/>
        <end position="79"/>
    </location>
</feature>
<evidence type="ECO:0000256" key="4">
    <source>
        <dbReference type="ARBA" id="ARBA00023163"/>
    </source>
</evidence>
<evidence type="ECO:0000313" key="8">
    <source>
        <dbReference type="EMBL" id="MBK1784665.1"/>
    </source>
</evidence>
<dbReference type="SUPFAM" id="SSF88946">
    <property type="entry name" value="Sigma2 domain of RNA polymerase sigma factors"/>
    <property type="match status" value="1"/>
</dbReference>
<comment type="similarity">
    <text evidence="1">Belongs to the sigma-70 factor family. ECF subfamily.</text>
</comment>
<evidence type="ECO:0000259" key="7">
    <source>
        <dbReference type="Pfam" id="PF20239"/>
    </source>
</evidence>
<reference evidence="8" key="1">
    <citation type="submission" date="2020-12" db="EMBL/GenBank/DDBJ databases">
        <title>Prauserella sp. ASG 168, a novel actinomycete isolated from cave rock.</title>
        <authorList>
            <person name="Suriyachadkun C."/>
        </authorList>
    </citation>
    <scope>NUCLEOTIDE SEQUENCE</scope>
    <source>
        <strain evidence="8">ASG 168</strain>
    </source>
</reference>
<evidence type="ECO:0000256" key="2">
    <source>
        <dbReference type="ARBA" id="ARBA00023015"/>
    </source>
</evidence>
<dbReference type="PANTHER" id="PTHR47756">
    <property type="entry name" value="BLL6612 PROTEIN-RELATED"/>
    <property type="match status" value="1"/>
</dbReference>
<organism evidence="8 9">
    <name type="scientific">Prauserella cavernicola</name>
    <dbReference type="NCBI Taxonomy" id="2800127"/>
    <lineage>
        <taxon>Bacteria</taxon>
        <taxon>Bacillati</taxon>
        <taxon>Actinomycetota</taxon>
        <taxon>Actinomycetes</taxon>
        <taxon>Pseudonocardiales</taxon>
        <taxon>Pseudonocardiaceae</taxon>
        <taxon>Prauserella</taxon>
    </lineage>
</organism>
<dbReference type="SUPFAM" id="SSF88659">
    <property type="entry name" value="Sigma3 and sigma4 domains of RNA polymerase sigma factors"/>
    <property type="match status" value="1"/>
</dbReference>
<dbReference type="EMBL" id="JAENJH010000002">
    <property type="protein sequence ID" value="MBK1784665.1"/>
    <property type="molecule type" value="Genomic_DNA"/>
</dbReference>
<sequence>MSAPAGVVEHLFRHSAGQIVATLARTLGPARLDLAEEALADAMEQALRTWPHNGVPANAKGWLFRAARNRALDLIRREQTLRAKLPLLAELDHDAEPGGDAELAMILLCCHPELPLASQVALTLKTVGGLGVDEIASALLAKHATVAQRLARAKRWLRDAGPLELPPADELPERVDSVLSVLYLLFNEGYDATSGDEAVRAELCGEAIRLGRLLLADPRTDLPRSRALVGLLLLQASRLPARVDDDGDVLLLAEQDRSRWDTAMIAEGTRTFAAACTGAELSAYHVEAAIALCHVSSADPHGTDDTDWPRILDLYDRLVELRPSPVAWLNRAIAVSMVHGPRRGIAELERLEDDPRLAGYRLLPSALAALWMRAGEPGRAAAYYRAAVAMPGSEPQRRLLRRRLAECVAADQ</sequence>
<evidence type="ECO:0000259" key="5">
    <source>
        <dbReference type="Pfam" id="PF04542"/>
    </source>
</evidence>
<dbReference type="AlphaFoldDB" id="A0A934QQS7"/>
<comment type="caution">
    <text evidence="8">The sequence shown here is derived from an EMBL/GenBank/DDBJ whole genome shotgun (WGS) entry which is preliminary data.</text>
</comment>
<dbReference type="Gene3D" id="1.10.10.10">
    <property type="entry name" value="Winged helix-like DNA-binding domain superfamily/Winged helix DNA-binding domain"/>
    <property type="match status" value="1"/>
</dbReference>
<dbReference type="InterPro" id="IPR013249">
    <property type="entry name" value="RNA_pol_sigma70_r4_t2"/>
</dbReference>
<evidence type="ECO:0000256" key="3">
    <source>
        <dbReference type="ARBA" id="ARBA00023082"/>
    </source>
</evidence>
<dbReference type="InterPro" id="IPR013324">
    <property type="entry name" value="RNA_pol_sigma_r3/r4-like"/>
</dbReference>
<name>A0A934QQS7_9PSEU</name>
<dbReference type="GO" id="GO:0006352">
    <property type="term" value="P:DNA-templated transcription initiation"/>
    <property type="evidence" value="ECO:0007669"/>
    <property type="project" value="InterPro"/>
</dbReference>
<accession>A0A934QQS7</accession>
<keyword evidence="2" id="KW-0805">Transcription regulation</keyword>
<dbReference type="GO" id="GO:0016987">
    <property type="term" value="F:sigma factor activity"/>
    <property type="evidence" value="ECO:0007669"/>
    <property type="project" value="UniProtKB-KW"/>
</dbReference>
<keyword evidence="9" id="KW-1185">Reference proteome</keyword>
<protein>
    <submittedName>
        <fullName evidence="8">RNA polymerase subunit sigma-70</fullName>
    </submittedName>
</protein>
<dbReference type="Pfam" id="PF20239">
    <property type="entry name" value="DUF6596"/>
    <property type="match status" value="1"/>
</dbReference>
<dbReference type="InterPro" id="IPR007627">
    <property type="entry name" value="RNA_pol_sigma70_r2"/>
</dbReference>
<dbReference type="RefSeq" id="WP_200317228.1">
    <property type="nucleotide sequence ID" value="NZ_JAENJH010000002.1"/>
</dbReference>
<dbReference type="Gene3D" id="1.10.1740.10">
    <property type="match status" value="1"/>
</dbReference>
<feature type="domain" description="RNA polymerase sigma factor 70 region 4 type 2" evidence="6">
    <location>
        <begin position="105"/>
        <end position="157"/>
    </location>
</feature>
<dbReference type="Pfam" id="PF04542">
    <property type="entry name" value="Sigma70_r2"/>
    <property type="match status" value="1"/>
</dbReference>
<evidence type="ECO:0000313" key="9">
    <source>
        <dbReference type="Proteomes" id="UP000635245"/>
    </source>
</evidence>
<gene>
    <name evidence="8" type="ORF">JHE00_10035</name>
</gene>
<proteinExistence type="inferred from homology"/>
<keyword evidence="3" id="KW-0731">Sigma factor</keyword>
<keyword evidence="4" id="KW-0804">Transcription</keyword>
<evidence type="ECO:0000259" key="6">
    <source>
        <dbReference type="Pfam" id="PF08281"/>
    </source>
</evidence>
<dbReference type="Pfam" id="PF08281">
    <property type="entry name" value="Sigma70_r4_2"/>
    <property type="match status" value="1"/>
</dbReference>
<feature type="domain" description="DUF6596" evidence="7">
    <location>
        <begin position="174"/>
        <end position="275"/>
    </location>
</feature>
<evidence type="ECO:0000256" key="1">
    <source>
        <dbReference type="ARBA" id="ARBA00010641"/>
    </source>
</evidence>